<reference evidence="1 2" key="1">
    <citation type="journal article" date="2021" name="BMC Genomics">
        <title>Datura genome reveals duplications of psychoactive alkaloid biosynthetic genes and high mutation rate following tissue culture.</title>
        <authorList>
            <person name="Rajewski A."/>
            <person name="Carter-House D."/>
            <person name="Stajich J."/>
            <person name="Litt A."/>
        </authorList>
    </citation>
    <scope>NUCLEOTIDE SEQUENCE [LARGE SCALE GENOMIC DNA]</scope>
    <source>
        <strain evidence="1">AR-01</strain>
    </source>
</reference>
<evidence type="ECO:0000313" key="1">
    <source>
        <dbReference type="EMBL" id="MCD7469544.1"/>
    </source>
</evidence>
<proteinExistence type="predicted"/>
<organism evidence="1 2">
    <name type="scientific">Datura stramonium</name>
    <name type="common">Jimsonweed</name>
    <name type="synonym">Common thornapple</name>
    <dbReference type="NCBI Taxonomy" id="4076"/>
    <lineage>
        <taxon>Eukaryota</taxon>
        <taxon>Viridiplantae</taxon>
        <taxon>Streptophyta</taxon>
        <taxon>Embryophyta</taxon>
        <taxon>Tracheophyta</taxon>
        <taxon>Spermatophyta</taxon>
        <taxon>Magnoliopsida</taxon>
        <taxon>eudicotyledons</taxon>
        <taxon>Gunneridae</taxon>
        <taxon>Pentapetalae</taxon>
        <taxon>asterids</taxon>
        <taxon>lamiids</taxon>
        <taxon>Solanales</taxon>
        <taxon>Solanaceae</taxon>
        <taxon>Solanoideae</taxon>
        <taxon>Datureae</taxon>
        <taxon>Datura</taxon>
    </lineage>
</organism>
<dbReference type="Proteomes" id="UP000823775">
    <property type="component" value="Unassembled WGS sequence"/>
</dbReference>
<protein>
    <submittedName>
        <fullName evidence="1">Uncharacterized protein</fullName>
    </submittedName>
</protein>
<name>A0ABS8TDK1_DATST</name>
<comment type="caution">
    <text evidence="1">The sequence shown here is derived from an EMBL/GenBank/DDBJ whole genome shotgun (WGS) entry which is preliminary data.</text>
</comment>
<accession>A0ABS8TDK1</accession>
<keyword evidence="2" id="KW-1185">Reference proteome</keyword>
<feature type="non-terminal residue" evidence="1">
    <location>
        <position position="55"/>
    </location>
</feature>
<sequence length="55" mass="6155">MKLPRGYESIFVIDDINVVENAKNIQAKAESLGEVLVVILLNYDVANDINGYMEI</sequence>
<evidence type="ECO:0000313" key="2">
    <source>
        <dbReference type="Proteomes" id="UP000823775"/>
    </source>
</evidence>
<dbReference type="EMBL" id="JACEIK010001454">
    <property type="protein sequence ID" value="MCD7469544.1"/>
    <property type="molecule type" value="Genomic_DNA"/>
</dbReference>
<gene>
    <name evidence="1" type="ORF">HAX54_008653</name>
</gene>